<feature type="domain" description="C2H2-type" evidence="12">
    <location>
        <begin position="510"/>
        <end position="537"/>
    </location>
</feature>
<evidence type="ECO:0000256" key="5">
    <source>
        <dbReference type="ARBA" id="ARBA00022833"/>
    </source>
</evidence>
<feature type="domain" description="C2H2-type" evidence="12">
    <location>
        <begin position="650"/>
        <end position="677"/>
    </location>
</feature>
<dbReference type="FunFam" id="3.30.160.60:FF:000446">
    <property type="entry name" value="Zinc finger protein"/>
    <property type="match status" value="1"/>
</dbReference>
<keyword evidence="3" id="KW-0677">Repeat</keyword>
<reference evidence="14" key="1">
    <citation type="submission" date="2025-08" db="UniProtKB">
        <authorList>
            <consortium name="RefSeq"/>
        </authorList>
    </citation>
    <scope>IDENTIFICATION</scope>
    <source>
        <tissue evidence="14">Whole sample</tissue>
    </source>
</reference>
<feature type="domain" description="C2H2-type" evidence="12">
    <location>
        <begin position="538"/>
        <end position="565"/>
    </location>
</feature>
<dbReference type="GO" id="GO:0003677">
    <property type="term" value="F:DNA binding"/>
    <property type="evidence" value="ECO:0007669"/>
    <property type="project" value="UniProtKB-KW"/>
</dbReference>
<dbReference type="GO" id="GO:0008270">
    <property type="term" value="F:zinc ion binding"/>
    <property type="evidence" value="ECO:0007669"/>
    <property type="project" value="UniProtKB-KW"/>
</dbReference>
<keyword evidence="6" id="KW-0805">Transcription regulation</keyword>
<comment type="subcellular location">
    <subcellularLocation>
        <location evidence="1">Nucleus</location>
    </subcellularLocation>
</comment>
<dbReference type="Pfam" id="PF00096">
    <property type="entry name" value="zf-C2H2"/>
    <property type="match status" value="5"/>
</dbReference>
<dbReference type="PROSITE" id="PS00028">
    <property type="entry name" value="ZINC_FINGER_C2H2_1"/>
    <property type="match status" value="12"/>
</dbReference>
<feature type="domain" description="C2H2-type" evidence="12">
    <location>
        <begin position="622"/>
        <end position="649"/>
    </location>
</feature>
<keyword evidence="8" id="KW-0804">Transcription</keyword>
<evidence type="ECO:0000256" key="1">
    <source>
        <dbReference type="ARBA" id="ARBA00004123"/>
    </source>
</evidence>
<feature type="compositionally biased region" description="Polar residues" evidence="11">
    <location>
        <begin position="179"/>
        <end position="194"/>
    </location>
</feature>
<keyword evidence="2" id="KW-0479">Metal-binding</keyword>
<evidence type="ECO:0000256" key="11">
    <source>
        <dbReference type="SAM" id="MobiDB-lite"/>
    </source>
</evidence>
<feature type="domain" description="C2H2-type" evidence="12">
    <location>
        <begin position="744"/>
        <end position="771"/>
    </location>
</feature>
<organism evidence="13 14">
    <name type="scientific">Crassostrea virginica</name>
    <name type="common">Eastern oyster</name>
    <dbReference type="NCBI Taxonomy" id="6565"/>
    <lineage>
        <taxon>Eukaryota</taxon>
        <taxon>Metazoa</taxon>
        <taxon>Spiralia</taxon>
        <taxon>Lophotrochozoa</taxon>
        <taxon>Mollusca</taxon>
        <taxon>Bivalvia</taxon>
        <taxon>Autobranchia</taxon>
        <taxon>Pteriomorphia</taxon>
        <taxon>Ostreida</taxon>
        <taxon>Ostreoidea</taxon>
        <taxon>Ostreidae</taxon>
        <taxon>Crassostrea</taxon>
    </lineage>
</organism>
<name>A0A8B8D791_CRAVI</name>
<dbReference type="SMART" id="SM00355">
    <property type="entry name" value="ZnF_C2H2"/>
    <property type="match status" value="15"/>
</dbReference>
<dbReference type="RefSeq" id="XP_022323988.1">
    <property type="nucleotide sequence ID" value="XM_022468280.1"/>
</dbReference>
<dbReference type="SUPFAM" id="SSF57667">
    <property type="entry name" value="beta-beta-alpha zinc fingers"/>
    <property type="match status" value="8"/>
</dbReference>
<keyword evidence="7" id="KW-0238">DNA-binding</keyword>
<feature type="domain" description="C2H2-type" evidence="12">
    <location>
        <begin position="679"/>
        <end position="707"/>
    </location>
</feature>
<feature type="compositionally biased region" description="Basic and acidic residues" evidence="11">
    <location>
        <begin position="229"/>
        <end position="242"/>
    </location>
</feature>
<dbReference type="GO" id="GO:0005634">
    <property type="term" value="C:nucleus"/>
    <property type="evidence" value="ECO:0007669"/>
    <property type="project" value="UniProtKB-SubCell"/>
</dbReference>
<keyword evidence="13" id="KW-1185">Reference proteome</keyword>
<evidence type="ECO:0000256" key="2">
    <source>
        <dbReference type="ARBA" id="ARBA00022723"/>
    </source>
</evidence>
<feature type="domain" description="C2H2-type" evidence="12">
    <location>
        <begin position="261"/>
        <end position="288"/>
    </location>
</feature>
<dbReference type="AlphaFoldDB" id="A0A8B8D791"/>
<dbReference type="Pfam" id="PF13912">
    <property type="entry name" value="zf-C2H2_6"/>
    <property type="match status" value="3"/>
</dbReference>
<feature type="domain" description="C2H2-type" evidence="12">
    <location>
        <begin position="772"/>
        <end position="799"/>
    </location>
</feature>
<dbReference type="GeneID" id="111124943"/>
<evidence type="ECO:0000256" key="10">
    <source>
        <dbReference type="PROSITE-ProRule" id="PRU00042"/>
    </source>
</evidence>
<evidence type="ECO:0000256" key="7">
    <source>
        <dbReference type="ARBA" id="ARBA00023125"/>
    </source>
</evidence>
<keyword evidence="9" id="KW-0539">Nucleus</keyword>
<feature type="domain" description="C2H2-type" evidence="12">
    <location>
        <begin position="380"/>
        <end position="402"/>
    </location>
</feature>
<dbReference type="OrthoDB" id="6148933at2759"/>
<proteinExistence type="predicted"/>
<dbReference type="Pfam" id="PF12874">
    <property type="entry name" value="zf-met"/>
    <property type="match status" value="1"/>
</dbReference>
<feature type="domain" description="C2H2-type" evidence="12">
    <location>
        <begin position="566"/>
        <end position="593"/>
    </location>
</feature>
<feature type="domain" description="C2H2-type" evidence="12">
    <location>
        <begin position="408"/>
        <end position="439"/>
    </location>
</feature>
<evidence type="ECO:0000256" key="8">
    <source>
        <dbReference type="ARBA" id="ARBA00023163"/>
    </source>
</evidence>
<feature type="domain" description="C2H2-type" evidence="12">
    <location>
        <begin position="288"/>
        <end position="315"/>
    </location>
</feature>
<dbReference type="PROSITE" id="PS50157">
    <property type="entry name" value="ZINC_FINGER_C2H2_2"/>
    <property type="match status" value="14"/>
</dbReference>
<dbReference type="KEGG" id="cvn:111124943"/>
<sequence>MDEVPSCISTLCEMLEMTGHTSLIISIDFKNQKIYHCGTGVGRNYLIKNGDVLDNFVSFCKETYSSNTLVSSDENEFQYNVKVMDIENLLQKSLELDSKEVQSVTLPDEGGRGAECIGTEDEEENFLDYTDFDPLLEECTDIVSDGEKSREDFVHLQTENETKSKEQENECSDKVEDSANVQKSSMEDQCSFTPRRSSRKRKGKYGLNSSECIESENEEYLHQPAKSRVGNEKKRENIKEDSSKDIKGVKSNHLDSHSRELACVFCDRYMKNLNGLLRHVVSHAGKKLLCKICNKKCNTAVDLKKHVESHQNEELLLKGGNSAELDGLGSLKHSPKHQIMGCADGGTEGSSKTCNLCQVEMSSYSSLRRHMDCHKNLEIFKCYVCSKNFRTKQELSSHAASHQMSLVNSCKVCEKLFMSEKELQFHMETSCGTHLNAQEIHISESLKNHESNKEKEFSASDELVQDTNTDARIDSEICIKAKDKTLTIPEINWKTDKVSKPAAKCYKKGLVCELCGQTFRKAINLYRHKMEHDENGTFSCQFCKFTTKTRENLTRHSKKHLAQLPHVCETCGRGFTEKCNLTAHIQSHAKEKQFLCDDCGKSYQTRQSLLVHKRIHLGTKPYKCRYCEQRFTAAGYRREHEKIHLNKRSYMCDSCGKTFNQRCGLFTHKATHHNPSPSHVCSTCGKAFKTPNSLRSHFISKHLKPEDVASYGFRVYTCEVCQKLFSDKSELRIHMNKHTGEKPFKCAHCNKAFSDRSNMRAHQKLHQDSRPHHCNVCGKGYLFNRDLKKHLNSHTPLTAAENGANFSQWLLSPKS</sequence>
<feature type="region of interest" description="Disordered" evidence="11">
    <location>
        <begin position="217"/>
        <end position="242"/>
    </location>
</feature>
<dbReference type="PANTHER" id="PTHR47772">
    <property type="entry name" value="ZINC FINGER PROTEIN 200"/>
    <property type="match status" value="1"/>
</dbReference>
<keyword evidence="5" id="KW-0862">Zinc</keyword>
<dbReference type="FunFam" id="3.30.160.60:FF:000322">
    <property type="entry name" value="GDNF-inducible zinc finger protein 1"/>
    <property type="match status" value="1"/>
</dbReference>
<evidence type="ECO:0000313" key="13">
    <source>
        <dbReference type="Proteomes" id="UP000694844"/>
    </source>
</evidence>
<feature type="region of interest" description="Disordered" evidence="11">
    <location>
        <begin position="157"/>
        <end position="203"/>
    </location>
</feature>
<gene>
    <name evidence="14" type="primary">LOC111124943</name>
</gene>
<dbReference type="InterPro" id="IPR050636">
    <property type="entry name" value="C2H2-ZF_domain-containing"/>
</dbReference>
<protein>
    <submittedName>
        <fullName evidence="14">Zinc finger protein 345-like</fullName>
    </submittedName>
</protein>
<feature type="domain" description="C2H2-type" evidence="12">
    <location>
        <begin position="594"/>
        <end position="621"/>
    </location>
</feature>
<evidence type="ECO:0000256" key="4">
    <source>
        <dbReference type="ARBA" id="ARBA00022771"/>
    </source>
</evidence>
<dbReference type="PANTHER" id="PTHR47772:SF13">
    <property type="entry name" value="GASTRULA ZINC FINGER PROTEIN XLCGF49.1-LIKE-RELATED"/>
    <property type="match status" value="1"/>
</dbReference>
<evidence type="ECO:0000313" key="14">
    <source>
        <dbReference type="RefSeq" id="XP_022323988.1"/>
    </source>
</evidence>
<evidence type="ECO:0000256" key="6">
    <source>
        <dbReference type="ARBA" id="ARBA00023015"/>
    </source>
</evidence>
<feature type="compositionally biased region" description="Basic and acidic residues" evidence="11">
    <location>
        <begin position="157"/>
        <end position="177"/>
    </location>
</feature>
<keyword evidence="4 10" id="KW-0863">Zinc-finger</keyword>
<evidence type="ECO:0000256" key="3">
    <source>
        <dbReference type="ARBA" id="ARBA00022737"/>
    </source>
</evidence>
<dbReference type="Proteomes" id="UP000694844">
    <property type="component" value="Chromosome 3"/>
</dbReference>
<dbReference type="InterPro" id="IPR036236">
    <property type="entry name" value="Znf_C2H2_sf"/>
</dbReference>
<dbReference type="InterPro" id="IPR013087">
    <property type="entry name" value="Znf_C2H2_type"/>
</dbReference>
<dbReference type="FunFam" id="3.30.160.60:FF:000065">
    <property type="entry name" value="B-cell CLL/lymphoma 6, member B"/>
    <property type="match status" value="1"/>
</dbReference>
<evidence type="ECO:0000256" key="9">
    <source>
        <dbReference type="ARBA" id="ARBA00023242"/>
    </source>
</evidence>
<accession>A0A8B8D791</accession>
<dbReference type="FunFam" id="3.30.160.60:FF:000358">
    <property type="entry name" value="zinc finger protein 24"/>
    <property type="match status" value="1"/>
</dbReference>
<feature type="domain" description="C2H2-type" evidence="12">
    <location>
        <begin position="716"/>
        <end position="743"/>
    </location>
</feature>
<evidence type="ECO:0000259" key="12">
    <source>
        <dbReference type="PROSITE" id="PS50157"/>
    </source>
</evidence>
<dbReference type="Gene3D" id="3.30.160.60">
    <property type="entry name" value="Classic Zinc Finger"/>
    <property type="match status" value="10"/>
</dbReference>